<dbReference type="InterPro" id="IPR029058">
    <property type="entry name" value="AB_hydrolase_fold"/>
</dbReference>
<proteinExistence type="predicted"/>
<keyword evidence="3" id="KW-0443">Lipid metabolism</keyword>
<protein>
    <submittedName>
        <fullName evidence="4">Alpha/beta fold hydrolase</fullName>
    </submittedName>
</protein>
<name>A0A934QX46_9PSEU</name>
<dbReference type="Proteomes" id="UP000635245">
    <property type="component" value="Unassembled WGS sequence"/>
</dbReference>
<dbReference type="Pfam" id="PF07224">
    <property type="entry name" value="Chlorophyllase"/>
    <property type="match status" value="1"/>
</dbReference>
<dbReference type="SUPFAM" id="SSF53474">
    <property type="entry name" value="alpha/beta-Hydrolases"/>
    <property type="match status" value="1"/>
</dbReference>
<evidence type="ECO:0000313" key="5">
    <source>
        <dbReference type="Proteomes" id="UP000635245"/>
    </source>
</evidence>
<evidence type="ECO:0000256" key="2">
    <source>
        <dbReference type="ARBA" id="ARBA00022963"/>
    </source>
</evidence>
<dbReference type="Gene3D" id="3.40.50.1820">
    <property type="entry name" value="alpha/beta hydrolase"/>
    <property type="match status" value="1"/>
</dbReference>
<dbReference type="AlphaFoldDB" id="A0A934QX46"/>
<dbReference type="PANTHER" id="PTHR10272">
    <property type="entry name" value="PLATELET-ACTIVATING FACTOR ACETYLHYDROLASE"/>
    <property type="match status" value="1"/>
</dbReference>
<dbReference type="PANTHER" id="PTHR10272:SF0">
    <property type="entry name" value="PLATELET-ACTIVATING FACTOR ACETYLHYDROLASE"/>
    <property type="match status" value="1"/>
</dbReference>
<dbReference type="RefSeq" id="WP_200323200.1">
    <property type="nucleotide sequence ID" value="NZ_JAENJH010000008.1"/>
</dbReference>
<evidence type="ECO:0000313" key="4">
    <source>
        <dbReference type="EMBL" id="MBK1787970.1"/>
    </source>
</evidence>
<keyword evidence="5" id="KW-1185">Reference proteome</keyword>
<comment type="caution">
    <text evidence="4">The sequence shown here is derived from an EMBL/GenBank/DDBJ whole genome shotgun (WGS) entry which is preliminary data.</text>
</comment>
<keyword evidence="2" id="KW-0442">Lipid degradation</keyword>
<evidence type="ECO:0000256" key="3">
    <source>
        <dbReference type="ARBA" id="ARBA00023098"/>
    </source>
</evidence>
<accession>A0A934QX46</accession>
<reference evidence="4" key="1">
    <citation type="submission" date="2020-12" db="EMBL/GenBank/DDBJ databases">
        <title>Prauserella sp. ASG 168, a novel actinomycete isolated from cave rock.</title>
        <authorList>
            <person name="Suriyachadkun C."/>
        </authorList>
    </citation>
    <scope>NUCLEOTIDE SEQUENCE</scope>
    <source>
        <strain evidence="4">ASG 168</strain>
    </source>
</reference>
<dbReference type="EMBL" id="JAENJH010000008">
    <property type="protein sequence ID" value="MBK1787970.1"/>
    <property type="molecule type" value="Genomic_DNA"/>
</dbReference>
<organism evidence="4 5">
    <name type="scientific">Prauserella cavernicola</name>
    <dbReference type="NCBI Taxonomy" id="2800127"/>
    <lineage>
        <taxon>Bacteria</taxon>
        <taxon>Bacillati</taxon>
        <taxon>Actinomycetota</taxon>
        <taxon>Actinomycetes</taxon>
        <taxon>Pseudonocardiales</taxon>
        <taxon>Pseudonocardiaceae</taxon>
        <taxon>Prauserella</taxon>
    </lineage>
</organism>
<dbReference type="GO" id="GO:0003847">
    <property type="term" value="F:1-alkyl-2-acetylglycerophosphocholine esterase activity"/>
    <property type="evidence" value="ECO:0007669"/>
    <property type="project" value="TreeGrafter"/>
</dbReference>
<evidence type="ECO:0000256" key="1">
    <source>
        <dbReference type="ARBA" id="ARBA00022801"/>
    </source>
</evidence>
<dbReference type="InterPro" id="IPR017395">
    <property type="entry name" value="Chlorophyllase-like"/>
</dbReference>
<dbReference type="GO" id="GO:0016042">
    <property type="term" value="P:lipid catabolic process"/>
    <property type="evidence" value="ECO:0007669"/>
    <property type="project" value="UniProtKB-KW"/>
</dbReference>
<sequence length="313" mass="33351">MPAPNVAPSAVPVLTTPIISVKPVVLPASERGDDLQVRVSAPASGTGLPVVILAHGFGKSMSSYDPLVDFWAGNGFAVIQPTFLDSRTLGLTLEDPRFPDIWRIRVQDVGRVLDELDHVLAAVPGLGDRVDRDRIAVAGHSWGGQTVSMLLGARVIGADGQPGPDMSDSRVKAGVLLATTGIGGDDLTPFAKENFSFMSPDFDGLTTPTLVVAGDHDQSALSTRGPDWFTDIYRYSPGARGLLTLFGGEHLLGGIHGYNANDTTDESPERVALVRRACWAYLRSALGIDDLAWKQMQAELADTAEPIGRIDNK</sequence>
<keyword evidence="1 4" id="KW-0378">Hydrolase</keyword>
<gene>
    <name evidence="4" type="ORF">JHE00_26870</name>
</gene>